<dbReference type="AlphaFoldDB" id="A0A679IRX7"/>
<reference evidence="1" key="1">
    <citation type="submission" date="2019-12" db="EMBL/GenBank/DDBJ databases">
        <authorList>
            <person name="Cremers G."/>
        </authorList>
    </citation>
    <scope>NUCLEOTIDE SEQUENCE</scope>
    <source>
        <strain evidence="1">Mbul1</strain>
    </source>
</reference>
<dbReference type="EMBL" id="LR743504">
    <property type="protein sequence ID" value="CAA2099348.1"/>
    <property type="molecule type" value="Genomic_DNA"/>
</dbReference>
<name>A0A679IRX7_9HYPH</name>
<gene>
    <name evidence="1" type="ORF">MBUL_00102</name>
</gene>
<dbReference type="Pfam" id="PF19596">
    <property type="entry name" value="DUF6101"/>
    <property type="match status" value="1"/>
</dbReference>
<organism evidence="1">
    <name type="scientific">Methylobacterium bullatum</name>
    <dbReference type="NCBI Taxonomy" id="570505"/>
    <lineage>
        <taxon>Bacteria</taxon>
        <taxon>Pseudomonadati</taxon>
        <taxon>Pseudomonadota</taxon>
        <taxon>Alphaproteobacteria</taxon>
        <taxon>Hyphomicrobiales</taxon>
        <taxon>Methylobacteriaceae</taxon>
        <taxon>Methylobacterium</taxon>
    </lineage>
</organism>
<sequence length="176" mass="18861">MNTFSNMNQTETNVCTAADVCLQDGVTLPTTTFSRSSLPITGRIGGGTEAVGVALAFASEDSDACDEDRFALLLVDGAGTTLGRLGPYGDEDVVAVWRDCSARTGLPRMIVREDGTLAIVSRQLGRVALGTTRARRRHGLLNGRRPRFLVRRKTGVLPVRPLIYRGENEIIGGALS</sequence>
<protein>
    <submittedName>
        <fullName evidence="1">Uncharacterized protein</fullName>
    </submittedName>
</protein>
<accession>A0A679IRX7</accession>
<evidence type="ECO:0000313" key="1">
    <source>
        <dbReference type="EMBL" id="CAA2099348.1"/>
    </source>
</evidence>
<dbReference type="InterPro" id="IPR046083">
    <property type="entry name" value="DUF6101"/>
</dbReference>
<proteinExistence type="predicted"/>